<dbReference type="PANTHER" id="PTHR33064">
    <property type="entry name" value="POL PROTEIN"/>
    <property type="match status" value="1"/>
</dbReference>
<evidence type="ECO:0000313" key="6">
    <source>
        <dbReference type="Proteomes" id="UP001529510"/>
    </source>
</evidence>
<comment type="caution">
    <text evidence="5">The sequence shown here is derived from an EMBL/GenBank/DDBJ whole genome shotgun (WGS) entry which is preliminary data.</text>
</comment>
<dbReference type="SUPFAM" id="SSF56672">
    <property type="entry name" value="DNA/RNA polymerases"/>
    <property type="match status" value="1"/>
</dbReference>
<dbReference type="Gene3D" id="3.10.20.370">
    <property type="match status" value="1"/>
</dbReference>
<dbReference type="Pfam" id="PF00078">
    <property type="entry name" value="RVT_1"/>
    <property type="match status" value="1"/>
</dbReference>
<feature type="domain" description="Reverse transcriptase/retrotransposon-derived protein RNase H-like" evidence="4">
    <location>
        <begin position="77"/>
        <end position="157"/>
    </location>
</feature>
<dbReference type="Pfam" id="PF17919">
    <property type="entry name" value="RT_RNaseH_2"/>
    <property type="match status" value="1"/>
</dbReference>
<dbReference type="InterPro" id="IPR000477">
    <property type="entry name" value="RT_dom"/>
</dbReference>
<reference evidence="5 6" key="1">
    <citation type="submission" date="2024-05" db="EMBL/GenBank/DDBJ databases">
        <title>Genome sequencing and assembly of Indian major carp, Cirrhinus mrigala (Hamilton, 1822).</title>
        <authorList>
            <person name="Mohindra V."/>
            <person name="Chowdhury L.M."/>
            <person name="Lal K."/>
            <person name="Jena J.K."/>
        </authorList>
    </citation>
    <scope>NUCLEOTIDE SEQUENCE [LARGE SCALE GENOMIC DNA]</scope>
    <source>
        <strain evidence="5">CM1030</strain>
        <tissue evidence="5">Blood</tissue>
    </source>
</reference>
<dbReference type="InterPro" id="IPR041577">
    <property type="entry name" value="RT_RNaseH_2"/>
</dbReference>
<evidence type="ECO:0000256" key="1">
    <source>
        <dbReference type="ARBA" id="ARBA00010879"/>
    </source>
</evidence>
<dbReference type="PANTHER" id="PTHR33064:SF29">
    <property type="entry name" value="PEPTIDASE A2 DOMAIN-CONTAINING PROTEIN-RELATED"/>
    <property type="match status" value="1"/>
</dbReference>
<dbReference type="Proteomes" id="UP001529510">
    <property type="component" value="Unassembled WGS sequence"/>
</dbReference>
<dbReference type="InterPro" id="IPR043502">
    <property type="entry name" value="DNA/RNA_pol_sf"/>
</dbReference>
<organism evidence="5 6">
    <name type="scientific">Cirrhinus mrigala</name>
    <name type="common">Mrigala</name>
    <dbReference type="NCBI Taxonomy" id="683832"/>
    <lineage>
        <taxon>Eukaryota</taxon>
        <taxon>Metazoa</taxon>
        <taxon>Chordata</taxon>
        <taxon>Craniata</taxon>
        <taxon>Vertebrata</taxon>
        <taxon>Euteleostomi</taxon>
        <taxon>Actinopterygii</taxon>
        <taxon>Neopterygii</taxon>
        <taxon>Teleostei</taxon>
        <taxon>Ostariophysi</taxon>
        <taxon>Cypriniformes</taxon>
        <taxon>Cyprinidae</taxon>
        <taxon>Labeoninae</taxon>
        <taxon>Labeonini</taxon>
        <taxon>Cirrhinus</taxon>
    </lineage>
</organism>
<dbReference type="InterPro" id="IPR051320">
    <property type="entry name" value="Viral_Replic_Matur_Polypro"/>
</dbReference>
<keyword evidence="6" id="KW-1185">Reference proteome</keyword>
<dbReference type="EC" id="3.1.26.4" evidence="2"/>
<evidence type="ECO:0000256" key="2">
    <source>
        <dbReference type="ARBA" id="ARBA00012180"/>
    </source>
</evidence>
<proteinExistence type="inferred from homology"/>
<accession>A0ABD0N0T5</accession>
<feature type="domain" description="Reverse transcriptase" evidence="3">
    <location>
        <begin position="16"/>
        <end position="72"/>
    </location>
</feature>
<comment type="similarity">
    <text evidence="1">Belongs to the beta type-B retroviral polymerase family. HERV class-II K(HML-2) pol subfamily.</text>
</comment>
<gene>
    <name evidence="5" type="ORF">M9458_048709</name>
</gene>
<dbReference type="AlphaFoldDB" id="A0ABD0N0T5"/>
<dbReference type="InterPro" id="IPR043128">
    <property type="entry name" value="Rev_trsase/Diguanyl_cyclase"/>
</dbReference>
<evidence type="ECO:0000259" key="4">
    <source>
        <dbReference type="Pfam" id="PF17919"/>
    </source>
</evidence>
<dbReference type="EMBL" id="JAMKFB020000025">
    <property type="protein sequence ID" value="KAL0154446.1"/>
    <property type="molecule type" value="Genomic_DNA"/>
</dbReference>
<evidence type="ECO:0000259" key="3">
    <source>
        <dbReference type="Pfam" id="PF00078"/>
    </source>
</evidence>
<name>A0ABD0N0T5_CIRMR</name>
<sequence>KSATNRVGAFFDPRELMERVLADLRGKMCFVYIDDIIIYSKTLDQHIQHLNTVFHKRIQANLTLNVKKWEWEWEWEWTPECQDSMDALKQALQNSAVLIQPDLNKTFQVHKDASDVGLGAILTQHTAEGEKVVAYASRTLTGAVECLAVVWAVEKWRLSTATKPPHASNAGLSNCNNSTFRSITGKAASTWVQMPYPEYMSHLLIMLPHASQFLLITRRPYHIPWRKLLKLNMQTIPSLTSRLAFNLTQSKNNHHL</sequence>
<dbReference type="Gene3D" id="3.30.70.270">
    <property type="match status" value="1"/>
</dbReference>
<protein>
    <recommendedName>
        <fullName evidence="2">ribonuclease H</fullName>
        <ecNumber evidence="2">3.1.26.4</ecNumber>
    </recommendedName>
</protein>
<dbReference type="GO" id="GO:0004523">
    <property type="term" value="F:RNA-DNA hybrid ribonuclease activity"/>
    <property type="evidence" value="ECO:0007669"/>
    <property type="project" value="UniProtKB-EC"/>
</dbReference>
<feature type="non-terminal residue" evidence="5">
    <location>
        <position position="1"/>
    </location>
</feature>
<evidence type="ECO:0000313" key="5">
    <source>
        <dbReference type="EMBL" id="KAL0154446.1"/>
    </source>
</evidence>